<feature type="domain" description="RRM" evidence="3">
    <location>
        <begin position="175"/>
        <end position="251"/>
    </location>
</feature>
<dbReference type="SMART" id="SM00360">
    <property type="entry name" value="RRM"/>
    <property type="match status" value="3"/>
</dbReference>
<dbReference type="InterPro" id="IPR000504">
    <property type="entry name" value="RRM_dom"/>
</dbReference>
<protein>
    <recommendedName>
        <fullName evidence="3">RRM domain-containing protein</fullName>
    </recommendedName>
</protein>
<dbReference type="SMART" id="SM00361">
    <property type="entry name" value="RRM_1"/>
    <property type="match status" value="2"/>
</dbReference>
<dbReference type="PANTHER" id="PTHR48025:SF1">
    <property type="entry name" value="RRM DOMAIN-CONTAINING PROTEIN"/>
    <property type="match status" value="1"/>
</dbReference>
<dbReference type="CDD" id="cd00590">
    <property type="entry name" value="RRM_SF"/>
    <property type="match status" value="1"/>
</dbReference>
<keyword evidence="5" id="KW-1185">Reference proteome</keyword>
<name>A0AAV0F9T9_9ASTE</name>
<feature type="domain" description="RRM" evidence="3">
    <location>
        <begin position="5"/>
        <end position="81"/>
    </location>
</feature>
<sequence length="329" mass="36687">MAMSPNLYVGNLHPDTTEDDLRDAFSSVGPLDSVLILPLTHKPLSYAFVSFFDLSQALMAVTHLNHKHVRGKPMRIMWWQRYPKMITKSGIGNVFVKNLSPSVTSDQLERKFSGYGTILSCKVAEDENGMSKCFGFVQFDSQLSATSAITHLHGTVFKGKTLYVSAFKKKELRALDLYVGNLSESINETKLEEIFGIYGEVVSVKIVRRGKISKVFGFVKFSRAENAKAAMDSLHGTSFDGKPMSVALSCSRKPNRPQQIFTSPCNNSLYDIPTYSMPVPIQYFNHYQPSVCQLCATQLSTYEWQLPMSSPPGYCFTPPEASLGLGIWT</sequence>
<dbReference type="Pfam" id="PF00076">
    <property type="entry name" value="RRM_1"/>
    <property type="match status" value="3"/>
</dbReference>
<dbReference type="InterPro" id="IPR003954">
    <property type="entry name" value="RRM_euk-type"/>
</dbReference>
<dbReference type="InterPro" id="IPR035979">
    <property type="entry name" value="RBD_domain_sf"/>
</dbReference>
<dbReference type="AlphaFoldDB" id="A0AAV0F9T9"/>
<evidence type="ECO:0000313" key="5">
    <source>
        <dbReference type="Proteomes" id="UP001152523"/>
    </source>
</evidence>
<reference evidence="4" key="1">
    <citation type="submission" date="2022-07" db="EMBL/GenBank/DDBJ databases">
        <authorList>
            <person name="Macas J."/>
            <person name="Novak P."/>
            <person name="Neumann P."/>
        </authorList>
    </citation>
    <scope>NUCLEOTIDE SEQUENCE</scope>
</reference>
<organism evidence="4 5">
    <name type="scientific">Cuscuta epithymum</name>
    <dbReference type="NCBI Taxonomy" id="186058"/>
    <lineage>
        <taxon>Eukaryota</taxon>
        <taxon>Viridiplantae</taxon>
        <taxon>Streptophyta</taxon>
        <taxon>Embryophyta</taxon>
        <taxon>Tracheophyta</taxon>
        <taxon>Spermatophyta</taxon>
        <taxon>Magnoliopsida</taxon>
        <taxon>eudicotyledons</taxon>
        <taxon>Gunneridae</taxon>
        <taxon>Pentapetalae</taxon>
        <taxon>asterids</taxon>
        <taxon>lamiids</taxon>
        <taxon>Solanales</taxon>
        <taxon>Convolvulaceae</taxon>
        <taxon>Cuscuteae</taxon>
        <taxon>Cuscuta</taxon>
        <taxon>Cuscuta subgen. Cuscuta</taxon>
    </lineage>
</organism>
<dbReference type="Proteomes" id="UP001152523">
    <property type="component" value="Unassembled WGS sequence"/>
</dbReference>
<dbReference type="InterPro" id="IPR050502">
    <property type="entry name" value="Euk_RNA-bind_prot"/>
</dbReference>
<evidence type="ECO:0000256" key="1">
    <source>
        <dbReference type="ARBA" id="ARBA00022884"/>
    </source>
</evidence>
<gene>
    <name evidence="4" type="ORF">CEPIT_LOCUS32031</name>
</gene>
<dbReference type="EMBL" id="CAMAPF010000968">
    <property type="protein sequence ID" value="CAH9132256.1"/>
    <property type="molecule type" value="Genomic_DNA"/>
</dbReference>
<proteinExistence type="predicted"/>
<dbReference type="SUPFAM" id="SSF54928">
    <property type="entry name" value="RNA-binding domain, RBD"/>
    <property type="match status" value="2"/>
</dbReference>
<dbReference type="PROSITE" id="PS50102">
    <property type="entry name" value="RRM"/>
    <property type="match status" value="3"/>
</dbReference>
<dbReference type="InterPro" id="IPR012677">
    <property type="entry name" value="Nucleotide-bd_a/b_plait_sf"/>
</dbReference>
<accession>A0AAV0F9T9</accession>
<keyword evidence="1 2" id="KW-0694">RNA-binding</keyword>
<evidence type="ECO:0000313" key="4">
    <source>
        <dbReference type="EMBL" id="CAH9132256.1"/>
    </source>
</evidence>
<feature type="domain" description="RRM" evidence="3">
    <location>
        <begin position="92"/>
        <end position="169"/>
    </location>
</feature>
<dbReference type="PANTHER" id="PTHR48025">
    <property type="entry name" value="OS02G0815200 PROTEIN"/>
    <property type="match status" value="1"/>
</dbReference>
<comment type="caution">
    <text evidence="4">The sequence shown here is derived from an EMBL/GenBank/DDBJ whole genome shotgun (WGS) entry which is preliminary data.</text>
</comment>
<dbReference type="Gene3D" id="3.30.70.330">
    <property type="match status" value="3"/>
</dbReference>
<evidence type="ECO:0000256" key="2">
    <source>
        <dbReference type="PROSITE-ProRule" id="PRU00176"/>
    </source>
</evidence>
<dbReference type="GO" id="GO:0003729">
    <property type="term" value="F:mRNA binding"/>
    <property type="evidence" value="ECO:0007669"/>
    <property type="project" value="TreeGrafter"/>
</dbReference>
<evidence type="ECO:0000259" key="3">
    <source>
        <dbReference type="PROSITE" id="PS50102"/>
    </source>
</evidence>